<dbReference type="Proteomes" id="UP000184395">
    <property type="component" value="Unassembled WGS sequence"/>
</dbReference>
<dbReference type="STRING" id="169427.SAMN05192548_1002115"/>
<evidence type="ECO:0000313" key="1">
    <source>
        <dbReference type="EMBL" id="SHJ46005.1"/>
    </source>
</evidence>
<dbReference type="EMBL" id="FRAB01000002">
    <property type="protein sequence ID" value="SHJ46005.1"/>
    <property type="molecule type" value="Genomic_DNA"/>
</dbReference>
<evidence type="ECO:0000313" key="2">
    <source>
        <dbReference type="Proteomes" id="UP000184395"/>
    </source>
</evidence>
<sequence>MHAQSSSPASSAIRFPGFPAAFQRLAWSNRVAQSAGQISLAAAPLVAVVSRLACP</sequence>
<gene>
    <name evidence="1" type="ORF">SAMN05192548_1002115</name>
</gene>
<dbReference type="AlphaFoldDB" id="A0A1M6JH85"/>
<organism evidence="1 2">
    <name type="scientific">Paraburkholderia terricola</name>
    <dbReference type="NCBI Taxonomy" id="169427"/>
    <lineage>
        <taxon>Bacteria</taxon>
        <taxon>Pseudomonadati</taxon>
        <taxon>Pseudomonadota</taxon>
        <taxon>Betaproteobacteria</taxon>
        <taxon>Burkholderiales</taxon>
        <taxon>Burkholderiaceae</taxon>
        <taxon>Paraburkholderia</taxon>
    </lineage>
</organism>
<reference evidence="1 2" key="1">
    <citation type="submission" date="2016-11" db="EMBL/GenBank/DDBJ databases">
        <authorList>
            <person name="Jaros S."/>
            <person name="Januszkiewicz K."/>
            <person name="Wedrychowicz H."/>
        </authorList>
    </citation>
    <scope>NUCLEOTIDE SEQUENCE [LARGE SCALE GENOMIC DNA]</scope>
    <source>
        <strain evidence="1 2">LMG 20594</strain>
    </source>
</reference>
<protein>
    <submittedName>
        <fullName evidence="1">Uncharacterized protein</fullName>
    </submittedName>
</protein>
<accession>A0A1M6JH85</accession>
<proteinExistence type="predicted"/>
<name>A0A1M6JH85_9BURK</name>